<dbReference type="AlphaFoldDB" id="A0A6A6IZJ3"/>
<dbReference type="Gene3D" id="2.40.50.140">
    <property type="entry name" value="Nucleic acid-binding proteins"/>
    <property type="match status" value="1"/>
</dbReference>
<dbReference type="PROSITE" id="PS50862">
    <property type="entry name" value="AA_TRNA_LIGASE_II"/>
    <property type="match status" value="1"/>
</dbReference>
<dbReference type="Gene3D" id="3.30.1360.30">
    <property type="entry name" value="GAD-like domain"/>
    <property type="match status" value="1"/>
</dbReference>
<dbReference type="InterPro" id="IPR004524">
    <property type="entry name" value="Asp-tRNA-ligase_1"/>
</dbReference>
<dbReference type="GO" id="GO:0005524">
    <property type="term" value="F:ATP binding"/>
    <property type="evidence" value="ECO:0007669"/>
    <property type="project" value="UniProtKB-KW"/>
</dbReference>
<dbReference type="HAMAP" id="MF_00044">
    <property type="entry name" value="Asp_tRNA_synth_type1"/>
    <property type="match status" value="1"/>
</dbReference>
<evidence type="ECO:0000256" key="1">
    <source>
        <dbReference type="ARBA" id="ARBA00006303"/>
    </source>
</evidence>
<dbReference type="InterPro" id="IPR045864">
    <property type="entry name" value="aa-tRNA-synth_II/BPL/LPL"/>
</dbReference>
<name>A0A6A6IZJ3_9PLEO</name>
<dbReference type="InterPro" id="IPR004115">
    <property type="entry name" value="GAD-like_sf"/>
</dbReference>
<keyword evidence="5" id="KW-0648">Protein biosynthesis</keyword>
<dbReference type="NCBIfam" id="NF001750">
    <property type="entry name" value="PRK00476.1"/>
    <property type="match status" value="1"/>
</dbReference>
<gene>
    <name evidence="8" type="ORF">BU26DRAFT_474891</name>
</gene>
<dbReference type="GO" id="GO:0004815">
    <property type="term" value="F:aspartate-tRNA ligase activity"/>
    <property type="evidence" value="ECO:0007669"/>
    <property type="project" value="TreeGrafter"/>
</dbReference>
<reference evidence="8" key="1">
    <citation type="journal article" date="2020" name="Stud. Mycol.">
        <title>101 Dothideomycetes genomes: a test case for predicting lifestyles and emergence of pathogens.</title>
        <authorList>
            <person name="Haridas S."/>
            <person name="Albert R."/>
            <person name="Binder M."/>
            <person name="Bloem J."/>
            <person name="Labutti K."/>
            <person name="Salamov A."/>
            <person name="Andreopoulos B."/>
            <person name="Baker S."/>
            <person name="Barry K."/>
            <person name="Bills G."/>
            <person name="Bluhm B."/>
            <person name="Cannon C."/>
            <person name="Castanera R."/>
            <person name="Culley D."/>
            <person name="Daum C."/>
            <person name="Ezra D."/>
            <person name="Gonzalez J."/>
            <person name="Henrissat B."/>
            <person name="Kuo A."/>
            <person name="Liang C."/>
            <person name="Lipzen A."/>
            <person name="Lutzoni F."/>
            <person name="Magnuson J."/>
            <person name="Mondo S."/>
            <person name="Nolan M."/>
            <person name="Ohm R."/>
            <person name="Pangilinan J."/>
            <person name="Park H.-J."/>
            <person name="Ramirez L."/>
            <person name="Alfaro M."/>
            <person name="Sun H."/>
            <person name="Tritt A."/>
            <person name="Yoshinaga Y."/>
            <person name="Zwiers L.-H."/>
            <person name="Turgeon B."/>
            <person name="Goodwin S."/>
            <person name="Spatafora J."/>
            <person name="Crous P."/>
            <person name="Grigoriev I."/>
        </authorList>
    </citation>
    <scope>NUCLEOTIDE SEQUENCE</scope>
    <source>
        <strain evidence="8">CBS 122368</strain>
    </source>
</reference>
<keyword evidence="4" id="KW-0067">ATP-binding</keyword>
<dbReference type="InterPro" id="IPR012340">
    <property type="entry name" value="NA-bd_OB-fold"/>
</dbReference>
<dbReference type="SUPFAM" id="SSF50249">
    <property type="entry name" value="Nucleic acid-binding proteins"/>
    <property type="match status" value="1"/>
</dbReference>
<dbReference type="PANTHER" id="PTHR22594">
    <property type="entry name" value="ASPARTYL/LYSYL-TRNA SYNTHETASE"/>
    <property type="match status" value="1"/>
</dbReference>
<dbReference type="InterPro" id="IPR006195">
    <property type="entry name" value="aa-tRNA-synth_II"/>
</dbReference>
<evidence type="ECO:0000313" key="9">
    <source>
        <dbReference type="Proteomes" id="UP000800094"/>
    </source>
</evidence>
<evidence type="ECO:0000256" key="6">
    <source>
        <dbReference type="ARBA" id="ARBA00023146"/>
    </source>
</evidence>
<keyword evidence="2" id="KW-0436">Ligase</keyword>
<dbReference type="PRINTS" id="PR01042">
    <property type="entry name" value="TRNASYNTHASP"/>
</dbReference>
<protein>
    <recommendedName>
        <fullName evidence="7">Aminoacyl-transfer RNA synthetases class-II family profile domain-containing protein</fullName>
    </recommendedName>
</protein>
<keyword evidence="3" id="KW-0547">Nucleotide-binding</keyword>
<dbReference type="GO" id="GO:0005739">
    <property type="term" value="C:mitochondrion"/>
    <property type="evidence" value="ECO:0007669"/>
    <property type="project" value="TreeGrafter"/>
</dbReference>
<evidence type="ECO:0000259" key="7">
    <source>
        <dbReference type="PROSITE" id="PS50862"/>
    </source>
</evidence>
<evidence type="ECO:0000256" key="4">
    <source>
        <dbReference type="ARBA" id="ARBA00022840"/>
    </source>
</evidence>
<dbReference type="Gene3D" id="3.30.930.10">
    <property type="entry name" value="Bira Bifunctional Protein, Domain 2"/>
    <property type="match status" value="1"/>
</dbReference>
<dbReference type="NCBIfam" id="TIGR00459">
    <property type="entry name" value="aspS_bact"/>
    <property type="match status" value="1"/>
</dbReference>
<dbReference type="GeneID" id="54578844"/>
<dbReference type="EMBL" id="ML987190">
    <property type="protein sequence ID" value="KAF2254573.1"/>
    <property type="molecule type" value="Genomic_DNA"/>
</dbReference>
<dbReference type="Pfam" id="PF00152">
    <property type="entry name" value="tRNA-synt_2"/>
    <property type="match status" value="1"/>
</dbReference>
<dbReference type="SUPFAM" id="SSF55681">
    <property type="entry name" value="Class II aaRS and biotin synthetases"/>
    <property type="match status" value="1"/>
</dbReference>
<organism evidence="8 9">
    <name type="scientific">Trematosphaeria pertusa</name>
    <dbReference type="NCBI Taxonomy" id="390896"/>
    <lineage>
        <taxon>Eukaryota</taxon>
        <taxon>Fungi</taxon>
        <taxon>Dikarya</taxon>
        <taxon>Ascomycota</taxon>
        <taxon>Pezizomycotina</taxon>
        <taxon>Dothideomycetes</taxon>
        <taxon>Pleosporomycetidae</taxon>
        <taxon>Pleosporales</taxon>
        <taxon>Massarineae</taxon>
        <taxon>Trematosphaeriaceae</taxon>
        <taxon>Trematosphaeria</taxon>
    </lineage>
</organism>
<dbReference type="Proteomes" id="UP000800094">
    <property type="component" value="Unassembled WGS sequence"/>
</dbReference>
<evidence type="ECO:0000313" key="8">
    <source>
        <dbReference type="EMBL" id="KAF2254573.1"/>
    </source>
</evidence>
<keyword evidence="6" id="KW-0030">Aminoacyl-tRNA synthetase</keyword>
<evidence type="ECO:0000256" key="5">
    <source>
        <dbReference type="ARBA" id="ARBA00022917"/>
    </source>
</evidence>
<evidence type="ECO:0000256" key="3">
    <source>
        <dbReference type="ARBA" id="ARBA00022741"/>
    </source>
</evidence>
<comment type="similarity">
    <text evidence="1">Belongs to the class-II aminoacyl-tRNA synthetase family. Type 1 subfamily.</text>
</comment>
<dbReference type="GO" id="GO:0006422">
    <property type="term" value="P:aspartyl-tRNA aminoacylation"/>
    <property type="evidence" value="ECO:0007669"/>
    <property type="project" value="TreeGrafter"/>
</dbReference>
<sequence length="692" mass="77615">MSLRHASQHVASRNSCLRSSYAEISRFVRTRHHGITPSVTTCARNAVRFFASSAARGVRIEPDEKLQKALQEFKETTRPSLWNGLNNLGAELNKAPPGKEITLCGYLETRRDVTKKLSFAVLRSKNQTKRIQLVSSASDGVGESEAHVRLRSLRDWTPVLIKGTVKEREPPPESTVPGPRFIEQREIALKWIQPLNEIPSDVIIKEETVFGPEQRHLQLRTSWDLRANLIMRHTAMQRARTKLGILEWKEVETPILFKSTPEGAREFLVPTRNKGLAYALPQSPQQYKQILMASGFTKYFQFARCFRDEDLRADRQPEFTQLDMEMSFAGEEEIMAGVEALVMELWNKLLDVRLPPHFPRMTYQEAMASYGSDKPDMRFTPKLHSITEYLPHDLISKITPLQDPVVDAFKMTISQDPKATRKFISDFLDSPDGKPYLTNPDGQPAVFIGDASQPLQGLGSLGHAFSMECPQEVAVDHGELLILQARKNEPFSGGSTMLGNLRLALYKAAIAQGLINAPGPNQFKFLWITDFPLFSPSNDTDPGQGGAAGLSSTHHPFTAPKTAEDVELLLTAPEKAIAAHYDIVVNGVELGGGSRRIHNAEVQEFIFRDVLKMKPERIEDFRHLLDVLRSGCPPHAGIALGWDRLMTVLMKAESVRDVIAFPKSGSGEDPLVKAPNRMTEEQLSTYHLRLEE</sequence>
<dbReference type="OrthoDB" id="439710at2759"/>
<accession>A0A6A6IZJ3</accession>
<dbReference type="RefSeq" id="XP_033689577.1">
    <property type="nucleotide sequence ID" value="XM_033825514.1"/>
</dbReference>
<dbReference type="InterPro" id="IPR002312">
    <property type="entry name" value="Asp/Asn-tRNA-synth_IIb"/>
</dbReference>
<evidence type="ECO:0000256" key="2">
    <source>
        <dbReference type="ARBA" id="ARBA00022598"/>
    </source>
</evidence>
<keyword evidence="9" id="KW-1185">Reference proteome</keyword>
<dbReference type="PANTHER" id="PTHR22594:SF5">
    <property type="entry name" value="ASPARTATE--TRNA LIGASE, MITOCHONDRIAL"/>
    <property type="match status" value="1"/>
</dbReference>
<feature type="domain" description="Aminoacyl-transfer RNA synthetases class-II family profile" evidence="7">
    <location>
        <begin position="238"/>
        <end position="662"/>
    </location>
</feature>
<proteinExistence type="inferred from homology"/>
<dbReference type="InterPro" id="IPR004364">
    <property type="entry name" value="Aa-tRNA-synt_II"/>
</dbReference>